<sequence length="468" mass="50101">MTVTTPCDVLIRAGWLVPADAESRVISDAAIAVTADRIVAVGTREELAHWRAARTIDLPDAALMPGFVDGHNHLFQALARGLGEGQSIWPWLCDFMWPYAIAMTPSDARAAARLGALEAIRSGITTVVDNHYAPTDLDTTLAVASAIHDAGLRGAVARGILGRRSAIGVRRGQPEPLYRYDTADELAITREAAAVHPAGSRVEVWPGPVNLSYLDQDLMAASVQLARDLGTRWHTHCSEGSKDPDSYLEEYGIRPVQWLAREGLLDERATLAHAIWLDDAELDAIAASGASVAHNPTSNAYLASGSIRLGQMRERGIPVALGTDGPSCGHRQDPFECMKQAIFIQRLATLDPTVLRAHESFAHGTRSGGAYTGYEVGELAVGLLADVVAVDLSGAHQQPVHDPVSTLVYASRGSDVVLTMIGGQVVYSDGVVHTMDEKQVIAEAGEAARHLIERHPQLAATARDRVPA</sequence>
<proteinExistence type="predicted"/>
<dbReference type="InterPro" id="IPR032466">
    <property type="entry name" value="Metal_Hydrolase"/>
</dbReference>
<reference evidence="3 4" key="1">
    <citation type="submission" date="2023-01" db="EMBL/GenBank/DDBJ databases">
        <title>Characterization of estradiol degrading bacteria Microbacterium sp. MZT7 and reveal degrading genes through genome analysis.</title>
        <authorList>
            <person name="Hao P."/>
            <person name="Gao Y."/>
        </authorList>
    </citation>
    <scope>NUCLEOTIDE SEQUENCE [LARGE SCALE GENOMIC DNA]</scope>
    <source>
        <strain evidence="3 4">MZT7</strain>
    </source>
</reference>
<gene>
    <name evidence="3" type="ORF">K8F61_12730</name>
</gene>
<keyword evidence="4" id="KW-1185">Reference proteome</keyword>
<dbReference type="Proteomes" id="UP001199642">
    <property type="component" value="Chromosome"/>
</dbReference>
<evidence type="ECO:0000313" key="4">
    <source>
        <dbReference type="Proteomes" id="UP001199642"/>
    </source>
</evidence>
<name>A0ABY3RRG5_9MICO</name>
<accession>A0ABY3RRG5</accession>
<feature type="domain" description="Amidohydrolase-related" evidence="2">
    <location>
        <begin position="63"/>
        <end position="426"/>
    </location>
</feature>
<dbReference type="Pfam" id="PF01979">
    <property type="entry name" value="Amidohydro_1"/>
    <property type="match status" value="1"/>
</dbReference>
<dbReference type="InterPro" id="IPR011059">
    <property type="entry name" value="Metal-dep_hydrolase_composite"/>
</dbReference>
<dbReference type="PANTHER" id="PTHR43794:SF11">
    <property type="entry name" value="AMIDOHYDROLASE-RELATED DOMAIN-CONTAINING PROTEIN"/>
    <property type="match status" value="1"/>
</dbReference>
<dbReference type="Gene3D" id="3.20.20.140">
    <property type="entry name" value="Metal-dependent hydrolases"/>
    <property type="match status" value="1"/>
</dbReference>
<evidence type="ECO:0000313" key="3">
    <source>
        <dbReference type="EMBL" id="UGS25538.1"/>
    </source>
</evidence>
<dbReference type="InterPro" id="IPR050287">
    <property type="entry name" value="MTA/SAH_deaminase"/>
</dbReference>
<evidence type="ECO:0000256" key="1">
    <source>
        <dbReference type="ARBA" id="ARBA00022801"/>
    </source>
</evidence>
<dbReference type="CDD" id="cd01298">
    <property type="entry name" value="ATZ_TRZ_like"/>
    <property type="match status" value="1"/>
</dbReference>
<dbReference type="PANTHER" id="PTHR43794">
    <property type="entry name" value="AMINOHYDROLASE SSNA-RELATED"/>
    <property type="match status" value="1"/>
</dbReference>
<dbReference type="RefSeq" id="WP_231819379.1">
    <property type="nucleotide sequence ID" value="NZ_CP082781.1"/>
</dbReference>
<organism evidence="3 4">
    <name type="scientific">Microbacterium resistens</name>
    <dbReference type="NCBI Taxonomy" id="156977"/>
    <lineage>
        <taxon>Bacteria</taxon>
        <taxon>Bacillati</taxon>
        <taxon>Actinomycetota</taxon>
        <taxon>Actinomycetes</taxon>
        <taxon>Micrococcales</taxon>
        <taxon>Microbacteriaceae</taxon>
        <taxon>Microbacterium</taxon>
    </lineage>
</organism>
<dbReference type="Gene3D" id="2.30.40.10">
    <property type="entry name" value="Urease, subunit C, domain 1"/>
    <property type="match status" value="1"/>
</dbReference>
<protein>
    <submittedName>
        <fullName evidence="3">Amidohydrolase</fullName>
    </submittedName>
</protein>
<keyword evidence="1" id="KW-0378">Hydrolase</keyword>
<dbReference type="InterPro" id="IPR006680">
    <property type="entry name" value="Amidohydro-rel"/>
</dbReference>
<dbReference type="SUPFAM" id="SSF51338">
    <property type="entry name" value="Composite domain of metallo-dependent hydrolases"/>
    <property type="match status" value="1"/>
</dbReference>
<dbReference type="EMBL" id="CP082781">
    <property type="protein sequence ID" value="UGS25538.1"/>
    <property type="molecule type" value="Genomic_DNA"/>
</dbReference>
<dbReference type="SUPFAM" id="SSF51556">
    <property type="entry name" value="Metallo-dependent hydrolases"/>
    <property type="match status" value="1"/>
</dbReference>
<evidence type="ECO:0000259" key="2">
    <source>
        <dbReference type="Pfam" id="PF01979"/>
    </source>
</evidence>